<reference evidence="5" key="1">
    <citation type="submission" date="2022-10" db="EMBL/GenBank/DDBJ databases">
        <title>Genome assembly of Pristionchus species.</title>
        <authorList>
            <person name="Yoshida K."/>
            <person name="Sommer R.J."/>
        </authorList>
    </citation>
    <scope>NUCLEOTIDE SEQUENCE [LARGE SCALE GENOMIC DNA]</scope>
    <source>
        <strain evidence="5">RS5460</strain>
    </source>
</reference>
<dbReference type="CDD" id="cd00190">
    <property type="entry name" value="Tryp_SPc"/>
    <property type="match status" value="1"/>
</dbReference>
<dbReference type="InterPro" id="IPR001254">
    <property type="entry name" value="Trypsin_dom"/>
</dbReference>
<feature type="non-terminal residue" evidence="4">
    <location>
        <position position="1"/>
    </location>
</feature>
<dbReference type="InterPro" id="IPR009003">
    <property type="entry name" value="Peptidase_S1_PA"/>
</dbReference>
<dbReference type="GO" id="GO:0006508">
    <property type="term" value="P:proteolysis"/>
    <property type="evidence" value="ECO:0007669"/>
    <property type="project" value="InterPro"/>
</dbReference>
<keyword evidence="2" id="KW-0732">Signal</keyword>
<dbReference type="Pfam" id="PF00089">
    <property type="entry name" value="Trypsin"/>
    <property type="match status" value="1"/>
</dbReference>
<dbReference type="AlphaFoldDB" id="A0AAN5CY31"/>
<keyword evidence="1" id="KW-1015">Disulfide bond</keyword>
<feature type="domain" description="Peptidase S1" evidence="3">
    <location>
        <begin position="60"/>
        <end position="298"/>
    </location>
</feature>
<name>A0AAN5CY31_9BILA</name>
<gene>
    <name evidence="4" type="ORF">PMAYCL1PPCAC_22847</name>
</gene>
<evidence type="ECO:0000256" key="2">
    <source>
        <dbReference type="SAM" id="SignalP"/>
    </source>
</evidence>
<evidence type="ECO:0000259" key="3">
    <source>
        <dbReference type="PROSITE" id="PS50240"/>
    </source>
</evidence>
<dbReference type="GO" id="GO:0004252">
    <property type="term" value="F:serine-type endopeptidase activity"/>
    <property type="evidence" value="ECO:0007669"/>
    <property type="project" value="InterPro"/>
</dbReference>
<evidence type="ECO:0000313" key="4">
    <source>
        <dbReference type="EMBL" id="GMR52652.1"/>
    </source>
</evidence>
<dbReference type="InterPro" id="IPR043504">
    <property type="entry name" value="Peptidase_S1_PA_chymotrypsin"/>
</dbReference>
<feature type="signal peptide" evidence="2">
    <location>
        <begin position="1"/>
        <end position="32"/>
    </location>
</feature>
<sequence>QALSSKCGSAKTVMVSAMYSLVLLALFASAAALHPPCGVGVIKPDLTYGMAYERSHPKGVIPGEAITNCIKSVEHAWPWTAGVCQNDWFGVCHFKCVATIIGERWALTTASCISGDVKDWRVRGGMYHENKQESGEQRLAVKAIYQHPSYAPSTKLDNILLIETKDEFKFDDYVQPICLPEADDDVFSSNLFGWVTGWGEQKKGGSINKSMEQALIDMDDDEVCERTWARKIYDSEKCAGEGDKTLCQYDEGVPLMVQSPNGTWFQHGSAAMIDGECRLPAIFSKISYFCTWIFTTTNEDVHCIKRM</sequence>
<dbReference type="PROSITE" id="PS50240">
    <property type="entry name" value="TRYPSIN_DOM"/>
    <property type="match status" value="1"/>
</dbReference>
<evidence type="ECO:0000256" key="1">
    <source>
        <dbReference type="ARBA" id="ARBA00023157"/>
    </source>
</evidence>
<dbReference type="SMART" id="SM00020">
    <property type="entry name" value="Tryp_SPc"/>
    <property type="match status" value="1"/>
</dbReference>
<feature type="chain" id="PRO_5042939737" description="Peptidase S1 domain-containing protein" evidence="2">
    <location>
        <begin position="33"/>
        <end position="307"/>
    </location>
</feature>
<organism evidence="4 5">
    <name type="scientific">Pristionchus mayeri</name>
    <dbReference type="NCBI Taxonomy" id="1317129"/>
    <lineage>
        <taxon>Eukaryota</taxon>
        <taxon>Metazoa</taxon>
        <taxon>Ecdysozoa</taxon>
        <taxon>Nematoda</taxon>
        <taxon>Chromadorea</taxon>
        <taxon>Rhabditida</taxon>
        <taxon>Rhabditina</taxon>
        <taxon>Diplogasteromorpha</taxon>
        <taxon>Diplogasteroidea</taxon>
        <taxon>Neodiplogasteridae</taxon>
        <taxon>Pristionchus</taxon>
    </lineage>
</organism>
<keyword evidence="5" id="KW-1185">Reference proteome</keyword>
<dbReference type="PANTHER" id="PTHR24250:SF27">
    <property type="entry name" value="ELASTASE 2 LIKE"/>
    <property type="match status" value="1"/>
</dbReference>
<dbReference type="FunFam" id="2.40.10.10:FF:000068">
    <property type="entry name" value="transmembrane protease serine 2"/>
    <property type="match status" value="1"/>
</dbReference>
<dbReference type="Gene3D" id="2.40.10.10">
    <property type="entry name" value="Trypsin-like serine proteases"/>
    <property type="match status" value="1"/>
</dbReference>
<evidence type="ECO:0000313" key="5">
    <source>
        <dbReference type="Proteomes" id="UP001328107"/>
    </source>
</evidence>
<accession>A0AAN5CY31</accession>
<proteinExistence type="predicted"/>
<dbReference type="SUPFAM" id="SSF50494">
    <property type="entry name" value="Trypsin-like serine proteases"/>
    <property type="match status" value="1"/>
</dbReference>
<dbReference type="EMBL" id="BTRK01000005">
    <property type="protein sequence ID" value="GMR52652.1"/>
    <property type="molecule type" value="Genomic_DNA"/>
</dbReference>
<comment type="caution">
    <text evidence="4">The sequence shown here is derived from an EMBL/GenBank/DDBJ whole genome shotgun (WGS) entry which is preliminary data.</text>
</comment>
<protein>
    <recommendedName>
        <fullName evidence="3">Peptidase S1 domain-containing protein</fullName>
    </recommendedName>
</protein>
<dbReference type="Proteomes" id="UP001328107">
    <property type="component" value="Unassembled WGS sequence"/>
</dbReference>
<dbReference type="PANTHER" id="PTHR24250">
    <property type="entry name" value="CHYMOTRYPSIN-RELATED"/>
    <property type="match status" value="1"/>
</dbReference>